<dbReference type="Proteomes" id="UP000298017">
    <property type="component" value="Unassembled WGS sequence"/>
</dbReference>
<dbReference type="SUPFAM" id="SSF55729">
    <property type="entry name" value="Acyl-CoA N-acyltransferases (Nat)"/>
    <property type="match status" value="1"/>
</dbReference>
<dbReference type="PROSITE" id="PS51186">
    <property type="entry name" value="GNAT"/>
    <property type="match status" value="1"/>
</dbReference>
<protein>
    <submittedName>
        <fullName evidence="2">GNAT family N-acetyltransferase</fullName>
    </submittedName>
</protein>
<reference evidence="2 3" key="1">
    <citation type="submission" date="2019-03" db="EMBL/GenBank/DDBJ databases">
        <title>Genome Sequencing and Assembly of Various Microbes Isolated from Alder Root Nodule.</title>
        <authorList>
            <person name="Swanson E."/>
            <person name="Sevigny J.L."/>
            <person name="Pesce C."/>
            <person name="Davis I."/>
            <person name="Kleiner V."/>
            <person name="Tisa L."/>
        </authorList>
    </citation>
    <scope>NUCLEOTIDE SEQUENCE [LARGE SCALE GENOMIC DNA]</scope>
    <source>
        <strain evidence="2 3">4R-31</strain>
    </source>
</reference>
<dbReference type="Pfam" id="PF13673">
    <property type="entry name" value="Acetyltransf_10"/>
    <property type="match status" value="1"/>
</dbReference>
<dbReference type="GO" id="GO:0016747">
    <property type="term" value="F:acyltransferase activity, transferring groups other than amino-acyl groups"/>
    <property type="evidence" value="ECO:0007669"/>
    <property type="project" value="InterPro"/>
</dbReference>
<evidence type="ECO:0000313" key="2">
    <source>
        <dbReference type="EMBL" id="TFI02009.1"/>
    </source>
</evidence>
<dbReference type="AlphaFoldDB" id="A0AAX2SED9"/>
<dbReference type="RefSeq" id="WP_039100820.1">
    <property type="nucleotide sequence ID" value="NZ_CAJFZU010000005.1"/>
</dbReference>
<organism evidence="2 3">
    <name type="scientific">Kocuria rhizophila</name>
    <dbReference type="NCBI Taxonomy" id="72000"/>
    <lineage>
        <taxon>Bacteria</taxon>
        <taxon>Bacillati</taxon>
        <taxon>Actinomycetota</taxon>
        <taxon>Actinomycetes</taxon>
        <taxon>Micrococcales</taxon>
        <taxon>Micrococcaceae</taxon>
        <taxon>Kocuria</taxon>
    </lineage>
</organism>
<dbReference type="Gene3D" id="3.40.630.30">
    <property type="match status" value="1"/>
</dbReference>
<name>A0AAX2SED9_KOCRH</name>
<sequence>MTQNHHRSVHPAPQLEIVPASRADTEPVAAVLAEAFATDPHVVGLLPHGDVLEALTLLWRRVVREAFAVGGHVYLAVPPGEDQPLGAALWAAPGTQVSLYRMLPGVATYARVFRTRFPDALATEYLTQRAQPTSPHWYLKALATVPPAQGTGVGSRLLEDRLLEIDRQHAGAYLEASTTGLVPYYERFGFRSRGPIACRGTVPAIGMWRPPAD</sequence>
<dbReference type="PANTHER" id="PTHR42791">
    <property type="entry name" value="GNAT FAMILY ACETYLTRANSFERASE"/>
    <property type="match status" value="1"/>
</dbReference>
<dbReference type="InterPro" id="IPR000182">
    <property type="entry name" value="GNAT_dom"/>
</dbReference>
<evidence type="ECO:0000313" key="3">
    <source>
        <dbReference type="Proteomes" id="UP000298017"/>
    </source>
</evidence>
<evidence type="ECO:0000259" key="1">
    <source>
        <dbReference type="PROSITE" id="PS51186"/>
    </source>
</evidence>
<dbReference type="PANTHER" id="PTHR42791:SF1">
    <property type="entry name" value="N-ACETYLTRANSFERASE DOMAIN-CONTAINING PROTEIN"/>
    <property type="match status" value="1"/>
</dbReference>
<dbReference type="GeneID" id="93231224"/>
<proteinExistence type="predicted"/>
<gene>
    <name evidence="2" type="ORF">E4P33_05580</name>
</gene>
<accession>A0AAX2SED9</accession>
<dbReference type="InterPro" id="IPR016181">
    <property type="entry name" value="Acyl_CoA_acyltransferase"/>
</dbReference>
<feature type="domain" description="N-acetyltransferase" evidence="1">
    <location>
        <begin position="15"/>
        <end position="212"/>
    </location>
</feature>
<dbReference type="InterPro" id="IPR052523">
    <property type="entry name" value="Trichothecene_AcTrans"/>
</dbReference>
<comment type="caution">
    <text evidence="2">The sequence shown here is derived from an EMBL/GenBank/DDBJ whole genome shotgun (WGS) entry which is preliminary data.</text>
</comment>
<dbReference type="EMBL" id="SPNK01000004">
    <property type="protein sequence ID" value="TFI02009.1"/>
    <property type="molecule type" value="Genomic_DNA"/>
</dbReference>
<keyword evidence="3" id="KW-1185">Reference proteome</keyword>